<reference evidence="3" key="1">
    <citation type="journal article" date="2023" name="PLoS Negl. Trop. Dis.">
        <title>A genome sequence for Biomphalaria pfeifferi, the major vector snail for the human-infecting parasite Schistosoma mansoni.</title>
        <authorList>
            <person name="Bu L."/>
            <person name="Lu L."/>
            <person name="Laidemitt M.R."/>
            <person name="Zhang S.M."/>
            <person name="Mutuku M."/>
            <person name="Mkoji G."/>
            <person name="Steinauer M."/>
            <person name="Loker E.S."/>
        </authorList>
    </citation>
    <scope>NUCLEOTIDE SEQUENCE</scope>
    <source>
        <strain evidence="3">KasaAsao</strain>
    </source>
</reference>
<feature type="signal peptide" evidence="1">
    <location>
        <begin position="1"/>
        <end position="19"/>
    </location>
</feature>
<evidence type="ECO:0000256" key="1">
    <source>
        <dbReference type="SAM" id="SignalP"/>
    </source>
</evidence>
<dbReference type="Proteomes" id="UP001233172">
    <property type="component" value="Unassembled WGS sequence"/>
</dbReference>
<dbReference type="InterPro" id="IPR036058">
    <property type="entry name" value="Kazal_dom_sf"/>
</dbReference>
<dbReference type="InterPro" id="IPR002350">
    <property type="entry name" value="Kazal_dom"/>
</dbReference>
<feature type="chain" id="PRO_5042285388" evidence="1">
    <location>
        <begin position="20"/>
        <end position="84"/>
    </location>
</feature>
<dbReference type="Pfam" id="PF07648">
    <property type="entry name" value="Kazal_2"/>
    <property type="match status" value="1"/>
</dbReference>
<feature type="domain" description="Kazal-like" evidence="2">
    <location>
        <begin position="21"/>
        <end position="73"/>
    </location>
</feature>
<name>A0AAD8FEK5_BIOPF</name>
<comment type="caution">
    <text evidence="3">The sequence shown here is derived from an EMBL/GenBank/DDBJ whole genome shotgun (WGS) entry which is preliminary data.</text>
</comment>
<gene>
    <name evidence="3" type="ORF">Bpfe_008565</name>
</gene>
<dbReference type="SUPFAM" id="SSF100895">
    <property type="entry name" value="Kazal-type serine protease inhibitors"/>
    <property type="match status" value="1"/>
</dbReference>
<reference evidence="3" key="2">
    <citation type="submission" date="2023-04" db="EMBL/GenBank/DDBJ databases">
        <authorList>
            <person name="Bu L."/>
            <person name="Lu L."/>
            <person name="Laidemitt M.R."/>
            <person name="Zhang S.M."/>
            <person name="Mutuku M."/>
            <person name="Mkoji G."/>
            <person name="Steinauer M."/>
            <person name="Loker E.S."/>
        </authorList>
    </citation>
    <scope>NUCLEOTIDE SEQUENCE</scope>
    <source>
        <strain evidence="3">KasaAsao</strain>
        <tissue evidence="3">Whole Snail</tissue>
    </source>
</reference>
<accession>A0AAD8FEK5</accession>
<dbReference type="Gene3D" id="3.30.60.30">
    <property type="match status" value="1"/>
</dbReference>
<evidence type="ECO:0000259" key="2">
    <source>
        <dbReference type="PROSITE" id="PS51465"/>
    </source>
</evidence>
<dbReference type="PROSITE" id="PS51465">
    <property type="entry name" value="KAZAL_2"/>
    <property type="match status" value="1"/>
</dbReference>
<keyword evidence="4" id="KW-1185">Reference proteome</keyword>
<evidence type="ECO:0000313" key="3">
    <source>
        <dbReference type="EMBL" id="KAK0062072.1"/>
    </source>
</evidence>
<dbReference type="AlphaFoldDB" id="A0AAD8FEK5"/>
<dbReference type="EMBL" id="JASAOG010000027">
    <property type="protein sequence ID" value="KAK0062072.1"/>
    <property type="molecule type" value="Genomic_DNA"/>
</dbReference>
<dbReference type="SMART" id="SM00280">
    <property type="entry name" value="KAZAL"/>
    <property type="match status" value="1"/>
</dbReference>
<protein>
    <submittedName>
        <fullName evidence="3">Turripeptide OL11</fullName>
    </submittedName>
</protein>
<keyword evidence="1" id="KW-0732">Signal</keyword>
<dbReference type="CDD" id="cd00104">
    <property type="entry name" value="KAZAL_FS"/>
    <property type="match status" value="1"/>
</dbReference>
<sequence>MKVAAIFVLVAVVTQYVLAANVNRNLCNKVCTTLYDPVCGSDGETYVNLCSLNALNCHRPYGVRALYQGECKKKKPVYQSYSGY</sequence>
<organism evidence="3 4">
    <name type="scientific">Biomphalaria pfeifferi</name>
    <name type="common">Bloodfluke planorb</name>
    <name type="synonym">Freshwater snail</name>
    <dbReference type="NCBI Taxonomy" id="112525"/>
    <lineage>
        <taxon>Eukaryota</taxon>
        <taxon>Metazoa</taxon>
        <taxon>Spiralia</taxon>
        <taxon>Lophotrochozoa</taxon>
        <taxon>Mollusca</taxon>
        <taxon>Gastropoda</taxon>
        <taxon>Heterobranchia</taxon>
        <taxon>Euthyneura</taxon>
        <taxon>Panpulmonata</taxon>
        <taxon>Hygrophila</taxon>
        <taxon>Lymnaeoidea</taxon>
        <taxon>Planorbidae</taxon>
        <taxon>Biomphalaria</taxon>
    </lineage>
</organism>
<evidence type="ECO:0000313" key="4">
    <source>
        <dbReference type="Proteomes" id="UP001233172"/>
    </source>
</evidence>
<proteinExistence type="predicted"/>